<gene>
    <name evidence="1" type="ORF">MLD38_001915</name>
</gene>
<dbReference type="EMBL" id="CM042880">
    <property type="protein sequence ID" value="KAI4389718.1"/>
    <property type="molecule type" value="Genomic_DNA"/>
</dbReference>
<protein>
    <submittedName>
        <fullName evidence="1">Uncharacterized protein</fullName>
    </submittedName>
</protein>
<dbReference type="Proteomes" id="UP001057402">
    <property type="component" value="Chromosome 1"/>
</dbReference>
<organism evidence="1 2">
    <name type="scientific">Melastoma candidum</name>
    <dbReference type="NCBI Taxonomy" id="119954"/>
    <lineage>
        <taxon>Eukaryota</taxon>
        <taxon>Viridiplantae</taxon>
        <taxon>Streptophyta</taxon>
        <taxon>Embryophyta</taxon>
        <taxon>Tracheophyta</taxon>
        <taxon>Spermatophyta</taxon>
        <taxon>Magnoliopsida</taxon>
        <taxon>eudicotyledons</taxon>
        <taxon>Gunneridae</taxon>
        <taxon>Pentapetalae</taxon>
        <taxon>rosids</taxon>
        <taxon>malvids</taxon>
        <taxon>Myrtales</taxon>
        <taxon>Melastomataceae</taxon>
        <taxon>Melastomatoideae</taxon>
        <taxon>Melastomateae</taxon>
        <taxon>Melastoma</taxon>
    </lineage>
</organism>
<comment type="caution">
    <text evidence="1">The sequence shown here is derived from an EMBL/GenBank/DDBJ whole genome shotgun (WGS) entry which is preliminary data.</text>
</comment>
<name>A0ACB9SJP0_9MYRT</name>
<sequence length="132" mass="14498">MRSQSTSPYPNLRPPSPSLYETLRVNHTATPSEIKAAYRSLAKVYHPDALISSTAAALSDDDDEEGEGGICGGGREFMEIHHAYATLSDPAARAVYDLKLGFGCRRRHGHGLGVLGRVGSRPTRRWETDQCW</sequence>
<evidence type="ECO:0000313" key="1">
    <source>
        <dbReference type="EMBL" id="KAI4389718.1"/>
    </source>
</evidence>
<evidence type="ECO:0000313" key="2">
    <source>
        <dbReference type="Proteomes" id="UP001057402"/>
    </source>
</evidence>
<keyword evidence="2" id="KW-1185">Reference proteome</keyword>
<proteinExistence type="predicted"/>
<reference evidence="2" key="1">
    <citation type="journal article" date="2023" name="Front. Plant Sci.">
        <title>Chromosomal-level genome assembly of Melastoma candidum provides insights into trichome evolution.</title>
        <authorList>
            <person name="Zhong Y."/>
            <person name="Wu W."/>
            <person name="Sun C."/>
            <person name="Zou P."/>
            <person name="Liu Y."/>
            <person name="Dai S."/>
            <person name="Zhou R."/>
        </authorList>
    </citation>
    <scope>NUCLEOTIDE SEQUENCE [LARGE SCALE GENOMIC DNA]</scope>
</reference>
<accession>A0ACB9SJP0</accession>